<dbReference type="InterPro" id="IPR058242">
    <property type="entry name" value="Capsid_partitivirus"/>
</dbReference>
<organism evidence="1">
    <name type="scientific">Scutellospora partitivirus A</name>
    <dbReference type="NCBI Taxonomy" id="2592706"/>
    <lineage>
        <taxon>Viruses</taxon>
        <taxon>Riboviria</taxon>
        <taxon>Orthornavirae</taxon>
        <taxon>Pisuviricota</taxon>
        <taxon>Duplopiviricetes</taxon>
        <taxon>Durnavirales</taxon>
        <taxon>Partitiviridae</taxon>
    </lineage>
</organism>
<proteinExistence type="predicted"/>
<reference evidence="1" key="1">
    <citation type="submission" date="2018-11" db="EMBL/GenBank/DDBJ databases">
        <authorList>
            <person name="Jo Y."/>
            <person name="Cho W.K."/>
        </authorList>
    </citation>
    <scope>NUCLEOTIDE SEQUENCE</scope>
    <source>
        <strain evidence="1">Won</strain>
    </source>
</reference>
<dbReference type="Pfam" id="PF25666">
    <property type="entry name" value="Partiti_capsid"/>
    <property type="match status" value="1"/>
</dbReference>
<sequence length="420" mass="46968">MMGLNVTDGTRIGNFFGQLLDDGTNRHSYAHQLMQAFEGIINPALARSRSQRNVYSRVPHHVQPSQVDVNPYQLMMNADEDNVSETMTLMRQIQATISSKFKISGKLSTVAASLTGMNITIHGYSNFAIPTWHNTAVPQNTDASGTVTAKRYAELLRFLHRPTRTGNTDLPYPDDATTISTILYLVQDRNLTDAYPTNAKLVSITGRNNSVPPVRIMDPYDYNATTFHNAYLSGALIESLELDGSAVPLPNMENVLDEENTLFLQSAIPFSDIHRATNFVYTTTAGVYAEQRVPIGPHGQPSALMLYDLTQNRLPHFDKRVQGAVPTALPGFDIVPHMSLWTSIYSKIGFRVPNSDEKTRNRPNIPEKGSFLVWSPYRYYNGKIMTSDPENYFMITNLRTIFGTNVPLGETAHFLEVMPI</sequence>
<name>A0A7G3KIN1_9VIRU</name>
<accession>A0A7G3KIN1</accession>
<dbReference type="EMBL" id="MK231040">
    <property type="protein sequence ID" value="QED43030.1"/>
    <property type="molecule type" value="Genomic_RNA"/>
</dbReference>
<evidence type="ECO:0000313" key="1">
    <source>
        <dbReference type="EMBL" id="QED43030.1"/>
    </source>
</evidence>
<protein>
    <submittedName>
        <fullName evidence="1">Putative CP</fullName>
    </submittedName>
</protein>